<evidence type="ECO:0000259" key="3">
    <source>
        <dbReference type="Pfam" id="PF05193"/>
    </source>
</evidence>
<gene>
    <name evidence="4" type="ORF">GJV26_03990</name>
</gene>
<keyword evidence="5" id="KW-1185">Reference proteome</keyword>
<sequence>MMKKLVFSTTLSTALLGAAGIAAAATQPAAPSADFKLPQFETTKLPNGLTVMLMERHEVPLIAVRAVVRAGAVNDGTQAGLANLTGDAILLGSEKHDKAAIDEAFDFRGAQLAGGSATEQTTVQANFAKNDAAALLPLFAEIVQQPSFEAAELNKLRNRKVSGLKQAKESPRQVAGTYYRSMLYGDAPYASPAGGTVGSLSALKRGDVQGFHERYFRPDNAAVIVVGDFDPAAMRRQIESLFGQWKAEGPAPQHADYGKPLAGKPRVWLVDKPDAIETTFIIGGPGIARNDAGYVPLQVLNTVLGGRFTSWLNDELRVNSGLTYGANSSFTPLAQSGTFAMSSFTASAKTEAALDLALKTYNRLWDKGIDKATLDSAKAYVKGQFPPRFETGEQLASLLGDMYALGVDRAQIDNFMRDVDGLTPAKAKAMIDQYFPRTNLQMVLVGKADDIRKVAAKYGEVTELDISADGFKPARK</sequence>
<dbReference type="Proteomes" id="UP000431684">
    <property type="component" value="Unassembled WGS sequence"/>
</dbReference>
<feature type="chain" id="PRO_5026057190" evidence="1">
    <location>
        <begin position="25"/>
        <end position="476"/>
    </location>
</feature>
<dbReference type="OrthoDB" id="9811314at2"/>
<dbReference type="InterPro" id="IPR007863">
    <property type="entry name" value="Peptidase_M16_C"/>
</dbReference>
<evidence type="ECO:0000313" key="5">
    <source>
        <dbReference type="Proteomes" id="UP000431684"/>
    </source>
</evidence>
<proteinExistence type="predicted"/>
<dbReference type="PANTHER" id="PTHR11851:SF224">
    <property type="entry name" value="PROCESSING PROTEASE"/>
    <property type="match status" value="1"/>
</dbReference>
<protein>
    <submittedName>
        <fullName evidence="4">Insulinase family protein</fullName>
    </submittedName>
</protein>
<dbReference type="PANTHER" id="PTHR11851">
    <property type="entry name" value="METALLOPROTEASE"/>
    <property type="match status" value="1"/>
</dbReference>
<name>A0A6I3XFZ5_9BURK</name>
<keyword evidence="1" id="KW-0732">Signal</keyword>
<accession>A0A6I3XFZ5</accession>
<organism evidence="4 5">
    <name type="scientific">Pseudoduganella dura</name>
    <dbReference type="NCBI Taxonomy" id="321982"/>
    <lineage>
        <taxon>Bacteria</taxon>
        <taxon>Pseudomonadati</taxon>
        <taxon>Pseudomonadota</taxon>
        <taxon>Betaproteobacteria</taxon>
        <taxon>Burkholderiales</taxon>
        <taxon>Oxalobacteraceae</taxon>
        <taxon>Telluria group</taxon>
        <taxon>Pseudoduganella</taxon>
    </lineage>
</organism>
<dbReference type="EMBL" id="WNWM01000002">
    <property type="protein sequence ID" value="MUI11648.1"/>
    <property type="molecule type" value="Genomic_DNA"/>
</dbReference>
<evidence type="ECO:0000313" key="4">
    <source>
        <dbReference type="EMBL" id="MUI11648.1"/>
    </source>
</evidence>
<dbReference type="RefSeq" id="WP_155707693.1">
    <property type="nucleotide sequence ID" value="NZ_BMWU01000003.1"/>
</dbReference>
<evidence type="ECO:0000259" key="2">
    <source>
        <dbReference type="Pfam" id="PF00675"/>
    </source>
</evidence>
<feature type="signal peptide" evidence="1">
    <location>
        <begin position="1"/>
        <end position="24"/>
    </location>
</feature>
<dbReference type="InterPro" id="IPR050361">
    <property type="entry name" value="MPP/UQCRC_Complex"/>
</dbReference>
<dbReference type="GO" id="GO:0046872">
    <property type="term" value="F:metal ion binding"/>
    <property type="evidence" value="ECO:0007669"/>
    <property type="project" value="InterPro"/>
</dbReference>
<dbReference type="Pfam" id="PF05193">
    <property type="entry name" value="Peptidase_M16_C"/>
    <property type="match status" value="1"/>
</dbReference>
<dbReference type="InterPro" id="IPR011249">
    <property type="entry name" value="Metalloenz_LuxS/M16"/>
</dbReference>
<feature type="domain" description="Peptidase M16 C-terminal" evidence="3">
    <location>
        <begin position="203"/>
        <end position="379"/>
    </location>
</feature>
<feature type="domain" description="Peptidase M16 N-terminal" evidence="2">
    <location>
        <begin position="55"/>
        <end position="192"/>
    </location>
</feature>
<reference evidence="4 5" key="1">
    <citation type="submission" date="2019-11" db="EMBL/GenBank/DDBJ databases">
        <title>Draft Genome Sequences of Six Type Strains of the Genus Massilia.</title>
        <authorList>
            <person name="Miess H."/>
            <person name="Frediansyah A."/>
            <person name="Goeker M."/>
            <person name="Gross H."/>
        </authorList>
    </citation>
    <scope>NUCLEOTIDE SEQUENCE [LARGE SCALE GENOMIC DNA]</scope>
    <source>
        <strain evidence="4 5">DSM 17513</strain>
    </source>
</reference>
<dbReference type="SUPFAM" id="SSF63411">
    <property type="entry name" value="LuxS/MPP-like metallohydrolase"/>
    <property type="match status" value="2"/>
</dbReference>
<comment type="caution">
    <text evidence="4">The sequence shown here is derived from an EMBL/GenBank/DDBJ whole genome shotgun (WGS) entry which is preliminary data.</text>
</comment>
<evidence type="ECO:0000256" key="1">
    <source>
        <dbReference type="SAM" id="SignalP"/>
    </source>
</evidence>
<dbReference type="Pfam" id="PF00675">
    <property type="entry name" value="Peptidase_M16"/>
    <property type="match status" value="1"/>
</dbReference>
<dbReference type="InterPro" id="IPR011765">
    <property type="entry name" value="Pept_M16_N"/>
</dbReference>
<dbReference type="Gene3D" id="3.30.830.10">
    <property type="entry name" value="Metalloenzyme, LuxS/M16 peptidase-like"/>
    <property type="match status" value="2"/>
</dbReference>
<dbReference type="AlphaFoldDB" id="A0A6I3XFZ5"/>